<protein>
    <submittedName>
        <fullName evidence="1">Uncharacterized protein</fullName>
    </submittedName>
</protein>
<organism evidence="1">
    <name type="scientific">viral metagenome</name>
    <dbReference type="NCBI Taxonomy" id="1070528"/>
    <lineage>
        <taxon>unclassified sequences</taxon>
        <taxon>metagenomes</taxon>
        <taxon>organismal metagenomes</taxon>
    </lineage>
</organism>
<name>A0A6H1ZUL7_9ZZZZ</name>
<evidence type="ECO:0000313" key="1">
    <source>
        <dbReference type="EMBL" id="QJA50965.1"/>
    </source>
</evidence>
<sequence length="85" mass="9044">MSDDWNLDAQGNVAVAPVAGWKLASFAGMGVVFRLDYLDGPDALARMETTSSAQFVLLPAQALELAEAIRVRAEAALAPSREPKN</sequence>
<dbReference type="AlphaFoldDB" id="A0A6H1ZUL7"/>
<accession>A0A6H1ZUL7</accession>
<gene>
    <name evidence="1" type="ORF">TM448A01932_0008</name>
    <name evidence="2" type="ORF">TM448B00709_0010</name>
</gene>
<proteinExistence type="predicted"/>
<dbReference type="EMBL" id="MT144648">
    <property type="protein sequence ID" value="QJH96352.1"/>
    <property type="molecule type" value="Genomic_DNA"/>
</dbReference>
<evidence type="ECO:0000313" key="2">
    <source>
        <dbReference type="EMBL" id="QJH96352.1"/>
    </source>
</evidence>
<reference evidence="1" key="1">
    <citation type="submission" date="2020-03" db="EMBL/GenBank/DDBJ databases">
        <title>The deep terrestrial virosphere.</title>
        <authorList>
            <person name="Holmfeldt K."/>
            <person name="Nilsson E."/>
            <person name="Simone D."/>
            <person name="Lopez-Fernandez M."/>
            <person name="Wu X."/>
            <person name="de Brujin I."/>
            <person name="Lundin D."/>
            <person name="Andersson A."/>
            <person name="Bertilsson S."/>
            <person name="Dopson M."/>
        </authorList>
    </citation>
    <scope>NUCLEOTIDE SEQUENCE</scope>
    <source>
        <strain evidence="1">TM448A01932</strain>
        <strain evidence="2">TM448B00709</strain>
    </source>
</reference>
<dbReference type="EMBL" id="MT144228">
    <property type="protein sequence ID" value="QJA50965.1"/>
    <property type="molecule type" value="Genomic_DNA"/>
</dbReference>